<protein>
    <submittedName>
        <fullName evidence="4">Uncharacterized protein</fullName>
    </submittedName>
</protein>
<dbReference type="AlphaFoldDB" id="A0A915EDU4"/>
<feature type="transmembrane region" description="Helical" evidence="2">
    <location>
        <begin position="30"/>
        <end position="53"/>
    </location>
</feature>
<keyword evidence="2" id="KW-0812">Transmembrane</keyword>
<keyword evidence="3" id="KW-1185">Reference proteome</keyword>
<organism evidence="3 4">
    <name type="scientific">Ditylenchus dipsaci</name>
    <dbReference type="NCBI Taxonomy" id="166011"/>
    <lineage>
        <taxon>Eukaryota</taxon>
        <taxon>Metazoa</taxon>
        <taxon>Ecdysozoa</taxon>
        <taxon>Nematoda</taxon>
        <taxon>Chromadorea</taxon>
        <taxon>Rhabditida</taxon>
        <taxon>Tylenchina</taxon>
        <taxon>Tylenchomorpha</taxon>
        <taxon>Sphaerularioidea</taxon>
        <taxon>Anguinidae</taxon>
        <taxon>Anguininae</taxon>
        <taxon>Ditylenchus</taxon>
    </lineage>
</organism>
<accession>A0A915EDU4</accession>
<feature type="compositionally biased region" description="Basic and acidic residues" evidence="1">
    <location>
        <begin position="129"/>
        <end position="146"/>
    </location>
</feature>
<proteinExistence type="predicted"/>
<feature type="region of interest" description="Disordered" evidence="1">
    <location>
        <begin position="124"/>
        <end position="150"/>
    </location>
</feature>
<keyword evidence="2" id="KW-1133">Transmembrane helix</keyword>
<evidence type="ECO:0000256" key="2">
    <source>
        <dbReference type="SAM" id="Phobius"/>
    </source>
</evidence>
<feature type="compositionally biased region" description="Basic residues" evidence="1">
    <location>
        <begin position="69"/>
        <end position="80"/>
    </location>
</feature>
<reference evidence="4" key="1">
    <citation type="submission" date="2022-11" db="UniProtKB">
        <authorList>
            <consortium name="WormBaseParasite"/>
        </authorList>
    </citation>
    <scope>IDENTIFICATION</scope>
</reference>
<dbReference type="Proteomes" id="UP000887574">
    <property type="component" value="Unplaced"/>
</dbReference>
<keyword evidence="2" id="KW-0472">Membrane</keyword>
<name>A0A915EDU4_9BILA</name>
<sequence length="284" mass="32910">MVNESLSSFFNNVLKDRIVFLKNSLAHMVVPLQVLLSSSSGLLCFCLLIFFVGCRRKPKKAVKAIPKKEKSRKSKERSRRSRESRDIEDEPKKAPSIVPDIKRPKIELKEVEKPKQVSLKIITEPTQDDSFKRPEKETMADPKDPNYHSLKGATNDVFIKKRPDDEQQYEALSTLNAIPVSTTQAHFLLLRRCRSQGMKLTNLMRSQPRRNSNLDLKRMLIGRRSDCHSSDRKWARPRLKTRNTKLSLTLMTRSSKEKLRKLERHPNNDFVNMYFVESSIALSC</sequence>
<evidence type="ECO:0000256" key="1">
    <source>
        <dbReference type="SAM" id="MobiDB-lite"/>
    </source>
</evidence>
<dbReference type="InterPro" id="IPR004296">
    <property type="entry name" value="DUF236"/>
</dbReference>
<evidence type="ECO:0000313" key="4">
    <source>
        <dbReference type="WBParaSite" id="jg5294"/>
    </source>
</evidence>
<feature type="region of interest" description="Disordered" evidence="1">
    <location>
        <begin position="62"/>
        <end position="97"/>
    </location>
</feature>
<evidence type="ECO:0000313" key="3">
    <source>
        <dbReference type="Proteomes" id="UP000887574"/>
    </source>
</evidence>
<dbReference type="WBParaSite" id="jg5294">
    <property type="protein sequence ID" value="jg5294"/>
    <property type="gene ID" value="jg5294"/>
</dbReference>
<feature type="compositionally biased region" description="Basic and acidic residues" evidence="1">
    <location>
        <begin position="81"/>
        <end position="93"/>
    </location>
</feature>
<dbReference type="Pfam" id="PF03057">
    <property type="entry name" value="DUF236"/>
    <property type="match status" value="1"/>
</dbReference>